<dbReference type="Proteomes" id="UP000295399">
    <property type="component" value="Unassembled WGS sequence"/>
</dbReference>
<feature type="transmembrane region" description="Helical" evidence="1">
    <location>
        <begin position="76"/>
        <end position="96"/>
    </location>
</feature>
<evidence type="ECO:0000313" key="3">
    <source>
        <dbReference type="Proteomes" id="UP000295399"/>
    </source>
</evidence>
<dbReference type="EMBL" id="SLXO01000010">
    <property type="protein sequence ID" value="TCP31959.1"/>
    <property type="molecule type" value="Genomic_DNA"/>
</dbReference>
<keyword evidence="1" id="KW-0812">Transmembrane</keyword>
<feature type="transmembrane region" description="Helical" evidence="1">
    <location>
        <begin position="50"/>
        <end position="69"/>
    </location>
</feature>
<dbReference type="InParanoid" id="A0A4R2PA76"/>
<protein>
    <submittedName>
        <fullName evidence="2">Uncharacterized protein</fullName>
    </submittedName>
</protein>
<evidence type="ECO:0000256" key="1">
    <source>
        <dbReference type="SAM" id="Phobius"/>
    </source>
</evidence>
<dbReference type="RefSeq" id="WP_165878880.1">
    <property type="nucleotide sequence ID" value="NZ_JACIGF010000010.1"/>
</dbReference>
<evidence type="ECO:0000313" key="2">
    <source>
        <dbReference type="EMBL" id="TCP31959.1"/>
    </source>
</evidence>
<proteinExistence type="predicted"/>
<gene>
    <name evidence="2" type="ORF">EV659_11036</name>
</gene>
<organism evidence="2 3">
    <name type="scientific">Rhodothalassium salexigens DSM 2132</name>
    <dbReference type="NCBI Taxonomy" id="1188247"/>
    <lineage>
        <taxon>Bacteria</taxon>
        <taxon>Pseudomonadati</taxon>
        <taxon>Pseudomonadota</taxon>
        <taxon>Alphaproteobacteria</taxon>
        <taxon>Rhodothalassiales</taxon>
        <taxon>Rhodothalassiaceae</taxon>
        <taxon>Rhodothalassium</taxon>
    </lineage>
</organism>
<feature type="transmembrane region" description="Helical" evidence="1">
    <location>
        <begin position="20"/>
        <end position="44"/>
    </location>
</feature>
<keyword evidence="3" id="KW-1185">Reference proteome</keyword>
<name>A0A4R2PA76_RHOSA</name>
<accession>A0A4R2PA76</accession>
<keyword evidence="1" id="KW-1133">Transmembrane helix</keyword>
<reference evidence="2 3" key="1">
    <citation type="submission" date="2019-03" db="EMBL/GenBank/DDBJ databases">
        <title>Genomic Encyclopedia of Type Strains, Phase IV (KMG-IV): sequencing the most valuable type-strain genomes for metagenomic binning, comparative biology and taxonomic classification.</title>
        <authorList>
            <person name="Goeker M."/>
        </authorList>
    </citation>
    <scope>NUCLEOTIDE SEQUENCE [LARGE SCALE GENOMIC DNA]</scope>
    <source>
        <strain evidence="2 3">DSM 2132</strain>
    </source>
</reference>
<comment type="caution">
    <text evidence="2">The sequence shown here is derived from an EMBL/GenBank/DDBJ whole genome shotgun (WGS) entry which is preliminary data.</text>
</comment>
<sequence length="97" mass="10348">MATADQGPTRPLFPRRRLRLALAVPGALVAALAVTAGLSLYAPVGQVDRILLPVILFPFLFVGLFFFALMAPRVRWVGLVFALLILGHGALIARGLG</sequence>
<dbReference type="AlphaFoldDB" id="A0A4R2PA76"/>
<keyword evidence="1" id="KW-0472">Membrane</keyword>